<feature type="transmembrane region" description="Helical" evidence="1">
    <location>
        <begin position="141"/>
        <end position="174"/>
    </location>
</feature>
<reference evidence="2" key="1">
    <citation type="submission" date="2020-05" db="EMBL/GenBank/DDBJ databases">
        <authorList>
            <person name="Chiriac C."/>
            <person name="Salcher M."/>
            <person name="Ghai R."/>
            <person name="Kavagutti S V."/>
        </authorList>
    </citation>
    <scope>NUCLEOTIDE SEQUENCE</scope>
</reference>
<evidence type="ECO:0000313" key="2">
    <source>
        <dbReference type="EMBL" id="CAB4868463.1"/>
    </source>
</evidence>
<feature type="transmembrane region" description="Helical" evidence="1">
    <location>
        <begin position="75"/>
        <end position="95"/>
    </location>
</feature>
<accession>A0A6J7DME8</accession>
<feature type="transmembrane region" description="Helical" evidence="1">
    <location>
        <begin position="12"/>
        <end position="32"/>
    </location>
</feature>
<gene>
    <name evidence="2" type="ORF">UFOPK3401_00659</name>
</gene>
<dbReference type="EMBL" id="CAFBLM010000022">
    <property type="protein sequence ID" value="CAB4868463.1"/>
    <property type="molecule type" value="Genomic_DNA"/>
</dbReference>
<organism evidence="2">
    <name type="scientific">freshwater metagenome</name>
    <dbReference type="NCBI Taxonomy" id="449393"/>
    <lineage>
        <taxon>unclassified sequences</taxon>
        <taxon>metagenomes</taxon>
        <taxon>ecological metagenomes</taxon>
    </lineage>
</organism>
<evidence type="ECO:0000256" key="1">
    <source>
        <dbReference type="SAM" id="Phobius"/>
    </source>
</evidence>
<keyword evidence="1" id="KW-0472">Membrane</keyword>
<protein>
    <submittedName>
        <fullName evidence="2">Unannotated protein</fullName>
    </submittedName>
</protein>
<sequence length="393" mass="42389">MLTRLAHWSKTGRGVVVACATISTLCASQRLLNRPGASSSPTLSQSWLILLVAFFAYFVVIALMWFVIIRLSDQAAQVILISLFVVLIVGFFVIYPHFGLPANSSGYGDRDDALTLMGKALFSGHNPYQVQTYLGDRVSPLLGAVILSAPATFLVGSAGWMNPVIMAALGWFVVRKLPTPAGLFITLLLVTNVGFIEDYLLGGDVYLYPLVFALACFALFSRSMTISKVLIVALVVIGGLAAASRANTLVVVLAVVLFLLVSGFTSQRRWAIISMGVISVFAGLASMKLAGGLSSWPFAGDVEPRLRIASAVILAFLFLGLAYRWRQGSEAGDVQRLSRTIPWLALSVAPFLLHPLALFRVWPPVVFLIPTSLVVVTALIEQRRSAMASLVVN</sequence>
<feature type="transmembrane region" description="Helical" evidence="1">
    <location>
        <begin position="306"/>
        <end position="325"/>
    </location>
</feature>
<keyword evidence="1" id="KW-1133">Transmembrane helix</keyword>
<proteinExistence type="predicted"/>
<name>A0A6J7DME8_9ZZZZ</name>
<dbReference type="AlphaFoldDB" id="A0A6J7DME8"/>
<feature type="transmembrane region" description="Helical" evidence="1">
    <location>
        <begin position="361"/>
        <end position="380"/>
    </location>
</feature>
<keyword evidence="1" id="KW-0812">Transmembrane</keyword>
<feature type="transmembrane region" description="Helical" evidence="1">
    <location>
        <begin position="226"/>
        <end position="243"/>
    </location>
</feature>
<feature type="transmembrane region" description="Helical" evidence="1">
    <location>
        <begin position="337"/>
        <end position="355"/>
    </location>
</feature>
<feature type="transmembrane region" description="Helical" evidence="1">
    <location>
        <begin position="47"/>
        <end position="68"/>
    </location>
</feature>
<feature type="transmembrane region" description="Helical" evidence="1">
    <location>
        <begin position="272"/>
        <end position="294"/>
    </location>
</feature>
<feature type="transmembrane region" description="Helical" evidence="1">
    <location>
        <begin position="249"/>
        <end position="265"/>
    </location>
</feature>
<feature type="transmembrane region" description="Helical" evidence="1">
    <location>
        <begin position="205"/>
        <end position="221"/>
    </location>
</feature>